<dbReference type="InterPro" id="IPR013517">
    <property type="entry name" value="FG-GAP"/>
</dbReference>
<dbReference type="PANTHER" id="PTHR16026:SF0">
    <property type="entry name" value="CARTILAGE ACIDIC PROTEIN 1"/>
    <property type="match status" value="1"/>
</dbReference>
<accession>A0A0P1IC72</accession>
<dbReference type="PANTHER" id="PTHR16026">
    <property type="entry name" value="CARTILAGE ACIDIC PROTEIN 1"/>
    <property type="match status" value="1"/>
</dbReference>
<proteinExistence type="predicted"/>
<gene>
    <name evidence="3" type="ORF">PH7735_00921</name>
</gene>
<dbReference type="InterPro" id="IPR027039">
    <property type="entry name" value="Crtac1"/>
</dbReference>
<protein>
    <submittedName>
        <fullName evidence="3">ASPIC and UnbV</fullName>
    </submittedName>
</protein>
<dbReference type="EMBL" id="CYTW01000001">
    <property type="protein sequence ID" value="CUJ88453.1"/>
    <property type="molecule type" value="Genomic_DNA"/>
</dbReference>
<evidence type="ECO:0000259" key="2">
    <source>
        <dbReference type="Pfam" id="PF07593"/>
    </source>
</evidence>
<evidence type="ECO:0000256" key="1">
    <source>
        <dbReference type="ARBA" id="ARBA00022729"/>
    </source>
</evidence>
<dbReference type="Pfam" id="PF07593">
    <property type="entry name" value="UnbV_ASPIC"/>
    <property type="match status" value="1"/>
</dbReference>
<dbReference type="Pfam" id="PF13517">
    <property type="entry name" value="FG-GAP_3"/>
    <property type="match status" value="1"/>
</dbReference>
<dbReference type="Proteomes" id="UP000051870">
    <property type="component" value="Unassembled WGS sequence"/>
</dbReference>
<dbReference type="InterPro" id="IPR011519">
    <property type="entry name" value="UnbV_ASPIC"/>
</dbReference>
<feature type="domain" description="ASPIC/UnbV" evidence="2">
    <location>
        <begin position="434"/>
        <end position="499"/>
    </location>
</feature>
<evidence type="ECO:0000313" key="4">
    <source>
        <dbReference type="Proteomes" id="UP000051870"/>
    </source>
</evidence>
<dbReference type="InterPro" id="IPR028994">
    <property type="entry name" value="Integrin_alpha_N"/>
</dbReference>
<dbReference type="AlphaFoldDB" id="A0A0P1IC72"/>
<dbReference type="Gene3D" id="2.130.10.130">
    <property type="entry name" value="Integrin alpha, N-terminal"/>
    <property type="match status" value="1"/>
</dbReference>
<dbReference type="STRING" id="1715693.PH7735_00921"/>
<organism evidence="3 4">
    <name type="scientific">Shimia thalassica</name>
    <dbReference type="NCBI Taxonomy" id="1715693"/>
    <lineage>
        <taxon>Bacteria</taxon>
        <taxon>Pseudomonadati</taxon>
        <taxon>Pseudomonadota</taxon>
        <taxon>Alphaproteobacteria</taxon>
        <taxon>Rhodobacterales</taxon>
        <taxon>Roseobacteraceae</taxon>
    </lineage>
</organism>
<name>A0A0P1IC72_9RHOB</name>
<evidence type="ECO:0000313" key="3">
    <source>
        <dbReference type="EMBL" id="CUJ88453.1"/>
    </source>
</evidence>
<dbReference type="SUPFAM" id="SSF69318">
    <property type="entry name" value="Integrin alpha N-terminal domain"/>
    <property type="match status" value="1"/>
</dbReference>
<dbReference type="RefSeq" id="WP_058310101.1">
    <property type="nucleotide sequence ID" value="NZ_CYTW01000001.1"/>
</dbReference>
<keyword evidence="4" id="KW-1185">Reference proteome</keyword>
<sequence>MRNSGLVLGAVFCASTGTADPRFVAQTVPEHVYDGGWEHYVGGGLAVFDCNGDTRPDIFAAGGENVAQLMRNTSEDGRDLTFQAETSANLAMTGVIGAYPFDFDSDGIVDLAVMRVDENRLMRGLGGCTFETFAPDWFDGGKSWTTAFSATWEQGQDRPTFAFGNYVDRTDPDGPFGTCDQNWLYRPKGDGYDVTPLEPAHCPLSMLFSDWNRKGRADLRISNDRHYYVTGGQEQLWAMENTPRLYTEADGWKPYALWGMGIASRDLDFDGAPEVYLTSMGDQRLQRMAGNNRPQWDDAPYEAGATAHRPYAGGDGRPSTGWHVSFGDVQNDGLDDIFVAKGNVEQMPGSAMEDPNNLLLQTRDGTFVEAGLQGSLDSLHRGRGAALVDFNNDGLLDVAVVNRRAPLEVFRNITENTGNWISIRLQQPAPNRDAVGAFIEVRVQGKTITREVYVGGGHAGGVSGPEHFGLGKAEAVQARVIWPDQEKSDWFDVSVNQRVSVQRGALGPQIDSY</sequence>
<dbReference type="GeneID" id="83879990"/>
<keyword evidence="1" id="KW-0732">Signal</keyword>
<reference evidence="4" key="1">
    <citation type="submission" date="2015-09" db="EMBL/GenBank/DDBJ databases">
        <authorList>
            <person name="Rodrigo-Torres Lidia"/>
            <person name="Arahal R.David."/>
        </authorList>
    </citation>
    <scope>NUCLEOTIDE SEQUENCE [LARGE SCALE GENOMIC DNA]</scope>
    <source>
        <strain evidence="4">CECT 7735</strain>
    </source>
</reference>